<dbReference type="PANTHER" id="PTHR11257:SF9">
    <property type="entry name" value="CHEMOSENSORY PROTEIN 13"/>
    <property type="match status" value="1"/>
</dbReference>
<feature type="chain" id="PRO_5032798864" evidence="2">
    <location>
        <begin position="23"/>
        <end position="310"/>
    </location>
</feature>
<sequence length="310" mass="34065">MTSALGLFTIGLLVHLCKYCLAQEPPEGYYRSRYDHINIDTVMNSKRLVTYYAACLLSKGPCPPQGAELKRVLPEALQTNCARCTEKQKAGAFRTIKRLRKEYPGIWKALLEEYDPTEKYVRRFEETMLSKKSYLPSPPVSFTTSKVDFNAPPSQTPQLLNKFPVIDSSSTTSTPSTQYASFSTSDTSTSSTASTTAFSTTTHTAKPSPSTTTTRYTTSTTKKIETKKPVTTKPTKTTTNILEPLPIFIPAMFPDVPNKGVTTNTVSLLPGVRLQVDTPNWLSSLGNRVIQTGSRIGKAVVSTVQAVVGR</sequence>
<dbReference type="AlphaFoldDB" id="A0A8A6LP18"/>
<dbReference type="PANTHER" id="PTHR11257">
    <property type="entry name" value="CHEMOSENSORY PROTEIN-RELATED"/>
    <property type="match status" value="1"/>
</dbReference>
<proteinExistence type="evidence at transcript level"/>
<dbReference type="Gene3D" id="1.10.2080.10">
    <property type="entry name" value="Insect odorant-binding protein A10/Ejaculatory bulb-specific protein 3"/>
    <property type="match status" value="1"/>
</dbReference>
<dbReference type="InterPro" id="IPR005055">
    <property type="entry name" value="A10/PebIII"/>
</dbReference>
<feature type="compositionally biased region" description="Low complexity" evidence="1">
    <location>
        <begin position="168"/>
        <end position="221"/>
    </location>
</feature>
<dbReference type="SMR" id="A0A8A6LP18"/>
<dbReference type="SUPFAM" id="SSF100910">
    <property type="entry name" value="Chemosensory protein Csp2"/>
    <property type="match status" value="1"/>
</dbReference>
<organism evidence="3">
    <name type="scientific">Agrilus zanthoxylumi</name>
    <dbReference type="NCBI Taxonomy" id="2696312"/>
    <lineage>
        <taxon>Eukaryota</taxon>
        <taxon>Metazoa</taxon>
        <taxon>Ecdysozoa</taxon>
        <taxon>Arthropoda</taxon>
        <taxon>Hexapoda</taxon>
        <taxon>Insecta</taxon>
        <taxon>Pterygota</taxon>
        <taxon>Neoptera</taxon>
        <taxon>Endopterygota</taxon>
        <taxon>Coleoptera</taxon>
        <taxon>Polyphaga</taxon>
        <taxon>Elateriformia</taxon>
        <taxon>Buprestoidea</taxon>
        <taxon>Buprestidae</taxon>
        <taxon>Agrilinae</taxon>
        <taxon>Agrilus</taxon>
    </lineage>
</organism>
<evidence type="ECO:0000256" key="1">
    <source>
        <dbReference type="SAM" id="MobiDB-lite"/>
    </source>
</evidence>
<dbReference type="InterPro" id="IPR036682">
    <property type="entry name" value="OS_D_A10/PebIII_sf"/>
</dbReference>
<evidence type="ECO:0000256" key="2">
    <source>
        <dbReference type="SAM" id="SignalP"/>
    </source>
</evidence>
<feature type="region of interest" description="Disordered" evidence="1">
    <location>
        <begin position="166"/>
        <end position="237"/>
    </location>
</feature>
<dbReference type="EMBL" id="MT291822">
    <property type="protein sequence ID" value="QTJ02341.1"/>
    <property type="molecule type" value="mRNA"/>
</dbReference>
<reference evidence="3" key="1">
    <citation type="journal article" date="2020" name="Nong Ye Sheng Wu Ji Shu Xue Bao">
        <title>cDNA Cloning and Prokaryotic Expression of Chemosensory Protein AzanCSP3 cDNAfrom theAgrilus zanthoxylumi.</title>
        <authorList>
            <person name="Yang P."/>
        </authorList>
    </citation>
    <scope>NUCLEOTIDE SEQUENCE</scope>
    <source>
        <strain evidence="3">AzanCSP5</strain>
    </source>
</reference>
<evidence type="ECO:0000313" key="3">
    <source>
        <dbReference type="EMBL" id="QTJ02341.1"/>
    </source>
</evidence>
<protein>
    <submittedName>
        <fullName evidence="3">Chemosensory protein</fullName>
    </submittedName>
</protein>
<feature type="signal peptide" evidence="2">
    <location>
        <begin position="1"/>
        <end position="22"/>
    </location>
</feature>
<dbReference type="Pfam" id="PF03392">
    <property type="entry name" value="OS-D"/>
    <property type="match status" value="1"/>
</dbReference>
<keyword evidence="2" id="KW-0732">Signal</keyword>
<accession>A0A8A6LP18</accession>
<name>A0A8A6LP18_9COLE</name>